<dbReference type="Pfam" id="PF02142">
    <property type="entry name" value="MGS"/>
    <property type="match status" value="1"/>
</dbReference>
<keyword evidence="6" id="KW-0028">Amino-acid biosynthesis</keyword>
<dbReference type="InterPro" id="IPR005479">
    <property type="entry name" value="CPAse_ATP-bd"/>
</dbReference>
<evidence type="ECO:0000256" key="10">
    <source>
        <dbReference type="ARBA" id="ARBA00022840"/>
    </source>
</evidence>
<dbReference type="Gene3D" id="3.30.470.20">
    <property type="entry name" value="ATP-grasp fold, B domain"/>
    <property type="match status" value="2"/>
</dbReference>
<reference evidence="20" key="1">
    <citation type="journal article" date="2008" name="Proc. Natl. Acad. Sci. U.S.A.">
        <title>Complete genome of the uncultured termite group 1 bacteria in a single host protist cell.</title>
        <authorList>
            <person name="Hongoh Y."/>
            <person name="Sharma V.K."/>
            <person name="Prakash T."/>
            <person name="Noda S."/>
            <person name="Taylor T.D."/>
            <person name="Kudo T."/>
            <person name="Sakaki Y."/>
            <person name="Toyoda A."/>
            <person name="Hattori M."/>
            <person name="Ohkuma M."/>
        </authorList>
    </citation>
    <scope>NUCLEOTIDE SEQUENCE [LARGE SCALE GENOMIC DNA]</scope>
    <source>
        <strain evidence="20">Rs-D17 genomovar Ri2008</strain>
    </source>
</reference>
<dbReference type="InterPro" id="IPR013815">
    <property type="entry name" value="ATP_grasp_subdomain_1"/>
</dbReference>
<dbReference type="InterPro" id="IPR058047">
    <property type="entry name" value="CPSase_preATP-grasp"/>
</dbReference>
<dbReference type="GO" id="GO:0004087">
    <property type="term" value="F:carbamoyl-phosphate synthase (ammonia) activity"/>
    <property type="evidence" value="ECO:0007669"/>
    <property type="project" value="UniProtKB-EC"/>
</dbReference>
<evidence type="ECO:0000256" key="16">
    <source>
        <dbReference type="PROSITE-ProRule" id="PRU00409"/>
    </source>
</evidence>
<dbReference type="EMBL" id="AP009510">
    <property type="protein sequence ID" value="BAG13648.1"/>
    <property type="molecule type" value="Genomic_DNA"/>
</dbReference>
<dbReference type="Gene3D" id="1.10.1030.10">
    <property type="entry name" value="Carbamoyl-phosphate synthetase, large subunit oligomerisation domain"/>
    <property type="match status" value="1"/>
</dbReference>
<evidence type="ECO:0000313" key="20">
    <source>
        <dbReference type="Proteomes" id="UP000001691"/>
    </source>
</evidence>
<dbReference type="GO" id="GO:0046872">
    <property type="term" value="F:metal ion binding"/>
    <property type="evidence" value="ECO:0007669"/>
    <property type="project" value="UniProtKB-KW"/>
</dbReference>
<dbReference type="STRING" id="471821.TGRD_165"/>
<dbReference type="FunFam" id="3.40.50.20:FF:000002">
    <property type="entry name" value="Carbamoyl-phosphate synthase large chain"/>
    <property type="match status" value="1"/>
</dbReference>
<evidence type="ECO:0000256" key="3">
    <source>
        <dbReference type="ARBA" id="ARBA00012738"/>
    </source>
</evidence>
<dbReference type="Gene3D" id="3.30.1490.20">
    <property type="entry name" value="ATP-grasp fold, A domain"/>
    <property type="match status" value="1"/>
</dbReference>
<keyword evidence="11" id="KW-0464">Manganese</keyword>
<evidence type="ECO:0000256" key="4">
    <source>
        <dbReference type="ARBA" id="ARBA00022571"/>
    </source>
</evidence>
<dbReference type="SUPFAM" id="SSF52335">
    <property type="entry name" value="Methylglyoxal synthase-like"/>
    <property type="match status" value="1"/>
</dbReference>
<dbReference type="NCBIfam" id="NF003671">
    <property type="entry name" value="PRK05294.1"/>
    <property type="match status" value="1"/>
</dbReference>
<dbReference type="FunFam" id="3.30.470.20:FF:000001">
    <property type="entry name" value="Carbamoyl-phosphate synthase large chain"/>
    <property type="match status" value="1"/>
</dbReference>
<dbReference type="InterPro" id="IPR006275">
    <property type="entry name" value="CPSase_lsu"/>
</dbReference>
<dbReference type="HOGENOM" id="CLU_000513_1_3_0"/>
<evidence type="ECO:0000256" key="8">
    <source>
        <dbReference type="ARBA" id="ARBA00022737"/>
    </source>
</evidence>
<dbReference type="EC" id="6.3.4.16" evidence="12"/>
<gene>
    <name evidence="19" type="ordered locus">TGRD_164</name>
</gene>
<sequence length="1103" mass="122660">MPILDFLLPKNEKKQKVILLGSGALSIGQAGEFDYSGSQAVEALEEEGLEVIVINPNIASVQTNKAANKRVYLYPVTPFWVEKIIKIEKPAAIISSFGGQTSLNCVIELEKSGILKKYNVKVLGTQVNALEMSEDRELFAQKMKSIDAPVAKSHAVSTVKEALETAEQIGYPVITRSAFALGGLGSGLAATDAELKKLTQSALMSSPQVLIEKSLHGWKEIEYEVMRDKTGNTITICNMENFDPMGIHTGDSIVIAPCQTINNIENNMLRDMAIKIAQNVGIVGECNVQYALNPKDYGFYVIEINARLSRSSALASKATGYPIAYIAAKIVIGFDLLELKNPVTGTTSAFYEPSLDYVTLKVPRWDLSKFSGVSKNLGTQMKSVGEVMAIGRNFCEVIQKALRMVNENEDGITVNFFKDASDEDIEKELLSPTNLRVFAIYETFKRGKSLEYVYEKTKIDYWFLSHILYLAKIEKELLNFFKPNVKKDSVTVQELYDAYKQIPKDFLQHLKSRGFSDFQLVKIYLLACLNSKIKLSIKEIRNLSFAVRKLRKKLGILPVVKQIDTTSSEYPTKSNYLYLTYDGIHSDVSSKKNEKSIITLGSGSYRIGSSLEFDWCSVMTSSYFKNKKNDSVIINCNPETVSTDYNASDRLYFEELSFERVLDIIDIEDPKGVIACMGGQNPNNLIQPLSEAKVNILGHSQKSVAAAEDREKFSATLDKLGIDQPEWISAVSIADIDKFIKKIGFPVLIRPSFVLSGTLMNVATDKKSLDYYLSLTRDISFDFPVVISKFILDAKEIECDGVAKNGDVILSIVSEHIENAGVHSGDATMVFPARKIYVRTVNIIKDIVRKIAKGLNLNGPFNIQFIAKDNDVKVIECNARASRSFPFISKVSGVNLAEISCKVMNNERVKKILIDESEIPYVGVKASMFSFQRLDGADPVVGVEMSSTGEVGCLGEKFNHAMLLSMEATRIIKPQKGVLLSTGREKDKVKFMEVVDNLYKLGIPVYATKGSARYLEGRGYSVNTVHWNRSSRAVDVIIDGKVDFVININKNLSVDEINNNSEIRKTAVKFGCSILTNLEKAIAYLRAYDSYDELQNIENCIGL</sequence>
<dbReference type="AlphaFoldDB" id="B1GZG6"/>
<dbReference type="Pfam" id="PF02786">
    <property type="entry name" value="CPSase_L_D2"/>
    <property type="match status" value="2"/>
</dbReference>
<dbReference type="Proteomes" id="UP000001691">
    <property type="component" value="Chromosome"/>
</dbReference>
<dbReference type="KEGG" id="rsd:TGRD_164"/>
<evidence type="ECO:0000259" key="18">
    <source>
        <dbReference type="PROSITE" id="PS51855"/>
    </source>
</evidence>
<evidence type="ECO:0000256" key="1">
    <source>
        <dbReference type="ARBA" id="ARBA00005077"/>
    </source>
</evidence>
<dbReference type="RefSeq" id="WP_015423176.1">
    <property type="nucleotide sequence ID" value="NC_020419.1"/>
</dbReference>
<organism evidence="19 20">
    <name type="scientific">Endomicrobium trichonymphae</name>
    <dbReference type="NCBI Taxonomy" id="1408204"/>
    <lineage>
        <taxon>Bacteria</taxon>
        <taxon>Pseudomonadati</taxon>
        <taxon>Elusimicrobiota</taxon>
        <taxon>Endomicrobiia</taxon>
        <taxon>Endomicrobiales</taxon>
        <taxon>Endomicrobiaceae</taxon>
        <taxon>Candidatus Endomicrobiellum</taxon>
    </lineage>
</organism>
<dbReference type="InterPro" id="IPR016185">
    <property type="entry name" value="PreATP-grasp_dom_sf"/>
</dbReference>
<dbReference type="FunFam" id="3.40.50.20:FF:000001">
    <property type="entry name" value="Carbamoyl-phosphate synthase large chain"/>
    <property type="match status" value="1"/>
</dbReference>
<dbReference type="Gene3D" id="3.40.50.1380">
    <property type="entry name" value="Methylglyoxal synthase-like domain"/>
    <property type="match status" value="1"/>
</dbReference>
<evidence type="ECO:0000256" key="6">
    <source>
        <dbReference type="ARBA" id="ARBA00022605"/>
    </source>
</evidence>
<keyword evidence="7" id="KW-0479">Metal-binding</keyword>
<dbReference type="SMART" id="SM01096">
    <property type="entry name" value="CPSase_L_D3"/>
    <property type="match status" value="1"/>
</dbReference>
<dbReference type="InterPro" id="IPR005483">
    <property type="entry name" value="CPSase_dom"/>
</dbReference>
<dbReference type="PANTHER" id="PTHR11405:SF53">
    <property type="entry name" value="CARBAMOYL-PHOSPHATE SYNTHASE [AMMONIA], MITOCHONDRIAL"/>
    <property type="match status" value="1"/>
</dbReference>
<dbReference type="InterPro" id="IPR005480">
    <property type="entry name" value="CPSase_lsu_oligo"/>
</dbReference>
<dbReference type="GO" id="GO:0006526">
    <property type="term" value="P:L-arginine biosynthetic process"/>
    <property type="evidence" value="ECO:0007669"/>
    <property type="project" value="UniProtKB-KW"/>
</dbReference>
<dbReference type="InterPro" id="IPR036914">
    <property type="entry name" value="MGS-like_dom_sf"/>
</dbReference>
<keyword evidence="10 16" id="KW-0067">ATP-binding</keyword>
<evidence type="ECO:0000256" key="15">
    <source>
        <dbReference type="ARBA" id="ARBA00074189"/>
    </source>
</evidence>
<dbReference type="GO" id="GO:0004088">
    <property type="term" value="F:carbamoyl-phosphate synthase (glutamine-hydrolyzing) activity"/>
    <property type="evidence" value="ECO:0007669"/>
    <property type="project" value="UniProtKB-EC"/>
</dbReference>
<dbReference type="NCBIfam" id="NF009455">
    <property type="entry name" value="PRK12815.1"/>
    <property type="match status" value="1"/>
</dbReference>
<dbReference type="SMART" id="SM00851">
    <property type="entry name" value="MGS"/>
    <property type="match status" value="1"/>
</dbReference>
<keyword evidence="4" id="KW-0055">Arginine biosynthesis</keyword>
<evidence type="ECO:0000256" key="14">
    <source>
        <dbReference type="ARBA" id="ARBA00048816"/>
    </source>
</evidence>
<dbReference type="PRINTS" id="PR00098">
    <property type="entry name" value="CPSASE"/>
</dbReference>
<proteinExistence type="inferred from homology"/>
<evidence type="ECO:0000256" key="13">
    <source>
        <dbReference type="ARBA" id="ARBA00047359"/>
    </source>
</evidence>
<dbReference type="Pfam" id="PF02787">
    <property type="entry name" value="CPSase_L_D3"/>
    <property type="match status" value="1"/>
</dbReference>
<dbReference type="NCBIfam" id="TIGR01369">
    <property type="entry name" value="CPSaseII_lrg"/>
    <property type="match status" value="1"/>
</dbReference>
<dbReference type="PANTHER" id="PTHR11405">
    <property type="entry name" value="CARBAMOYLTRANSFERASE FAMILY MEMBER"/>
    <property type="match status" value="1"/>
</dbReference>
<comment type="catalytic activity">
    <reaction evidence="14">
        <text>hydrogencarbonate + L-glutamine + 2 ATP + H2O = carbamoyl phosphate + L-glutamate + 2 ADP + phosphate + 2 H(+)</text>
        <dbReference type="Rhea" id="RHEA:18633"/>
        <dbReference type="ChEBI" id="CHEBI:15377"/>
        <dbReference type="ChEBI" id="CHEBI:15378"/>
        <dbReference type="ChEBI" id="CHEBI:17544"/>
        <dbReference type="ChEBI" id="CHEBI:29985"/>
        <dbReference type="ChEBI" id="CHEBI:30616"/>
        <dbReference type="ChEBI" id="CHEBI:43474"/>
        <dbReference type="ChEBI" id="CHEBI:58228"/>
        <dbReference type="ChEBI" id="CHEBI:58359"/>
        <dbReference type="ChEBI" id="CHEBI:456216"/>
        <dbReference type="EC" id="6.3.5.5"/>
    </reaction>
</comment>
<evidence type="ECO:0000256" key="11">
    <source>
        <dbReference type="ARBA" id="ARBA00023211"/>
    </source>
</evidence>
<feature type="domain" description="ATP-grasp" evidence="17">
    <location>
        <begin position="140"/>
        <end position="332"/>
    </location>
</feature>
<evidence type="ECO:0000256" key="5">
    <source>
        <dbReference type="ARBA" id="ARBA00022598"/>
    </source>
</evidence>
<dbReference type="EC" id="6.3.5.5" evidence="3"/>
<evidence type="ECO:0000256" key="2">
    <source>
        <dbReference type="ARBA" id="ARBA00009799"/>
    </source>
</evidence>
<evidence type="ECO:0000256" key="7">
    <source>
        <dbReference type="ARBA" id="ARBA00022723"/>
    </source>
</evidence>
<keyword evidence="9 16" id="KW-0547">Nucleotide-binding</keyword>
<evidence type="ECO:0000256" key="12">
    <source>
        <dbReference type="ARBA" id="ARBA00044063"/>
    </source>
</evidence>
<keyword evidence="20" id="KW-1185">Reference proteome</keyword>
<dbReference type="InterPro" id="IPR011761">
    <property type="entry name" value="ATP-grasp"/>
</dbReference>
<evidence type="ECO:0000259" key="17">
    <source>
        <dbReference type="PROSITE" id="PS50975"/>
    </source>
</evidence>
<dbReference type="Pfam" id="PF25596">
    <property type="entry name" value="CPSase_L_D1"/>
    <property type="match status" value="2"/>
</dbReference>
<feature type="domain" description="ATP-grasp" evidence="17">
    <location>
        <begin position="714"/>
        <end position="905"/>
    </location>
</feature>
<dbReference type="Gene3D" id="3.40.50.20">
    <property type="match status" value="2"/>
</dbReference>
<evidence type="ECO:0000313" key="19">
    <source>
        <dbReference type="EMBL" id="BAG13648.1"/>
    </source>
</evidence>
<dbReference type="PATRIC" id="fig|471821.5.peg.243"/>
<dbReference type="GO" id="GO:0006541">
    <property type="term" value="P:glutamine metabolic process"/>
    <property type="evidence" value="ECO:0007669"/>
    <property type="project" value="TreeGrafter"/>
</dbReference>
<protein>
    <recommendedName>
        <fullName evidence="15">Carbamoyl phosphate synthase arginine-specific large chain</fullName>
        <ecNumber evidence="12">6.3.4.16</ecNumber>
        <ecNumber evidence="3">6.3.5.5</ecNumber>
    </recommendedName>
</protein>
<dbReference type="SUPFAM" id="SSF52440">
    <property type="entry name" value="PreATP-grasp domain"/>
    <property type="match status" value="2"/>
</dbReference>
<keyword evidence="5" id="KW-0436">Ligase</keyword>
<evidence type="ECO:0000256" key="9">
    <source>
        <dbReference type="ARBA" id="ARBA00022741"/>
    </source>
</evidence>
<dbReference type="SUPFAM" id="SSF48108">
    <property type="entry name" value="Carbamoyl phosphate synthetase, large subunit connection domain"/>
    <property type="match status" value="1"/>
</dbReference>
<comment type="similarity">
    <text evidence="2">Belongs to the CarB family.</text>
</comment>
<dbReference type="PROSITE" id="PS51855">
    <property type="entry name" value="MGS"/>
    <property type="match status" value="1"/>
</dbReference>
<dbReference type="PROSITE" id="PS00867">
    <property type="entry name" value="CPSASE_2"/>
    <property type="match status" value="2"/>
</dbReference>
<keyword evidence="8" id="KW-0677">Repeat</keyword>
<dbReference type="GO" id="GO:0005524">
    <property type="term" value="F:ATP binding"/>
    <property type="evidence" value="ECO:0007669"/>
    <property type="project" value="UniProtKB-UniRule"/>
</dbReference>
<dbReference type="PROSITE" id="PS50975">
    <property type="entry name" value="ATP_GRASP"/>
    <property type="match status" value="2"/>
</dbReference>
<dbReference type="GO" id="GO:0005737">
    <property type="term" value="C:cytoplasm"/>
    <property type="evidence" value="ECO:0007669"/>
    <property type="project" value="TreeGrafter"/>
</dbReference>
<accession>B1GZG6</accession>
<dbReference type="InterPro" id="IPR011607">
    <property type="entry name" value="MGS-like_dom"/>
</dbReference>
<dbReference type="SUPFAM" id="SSF56059">
    <property type="entry name" value="Glutathione synthetase ATP-binding domain-like"/>
    <property type="match status" value="2"/>
</dbReference>
<dbReference type="FunFam" id="3.30.470.20:FF:000026">
    <property type="entry name" value="Carbamoyl-phosphate synthase large chain"/>
    <property type="match status" value="1"/>
</dbReference>
<name>B1GZG6_ENDTX</name>
<feature type="domain" description="MGS-like" evidence="18">
    <location>
        <begin position="969"/>
        <end position="1103"/>
    </location>
</feature>
<dbReference type="InterPro" id="IPR036897">
    <property type="entry name" value="CarbamoylP_synth_lsu_oligo_sf"/>
</dbReference>
<comment type="pathway">
    <text evidence="1">Amino-acid biosynthesis; L-arginine biosynthesis; carbamoyl phosphate from bicarbonate: step 1/1.</text>
</comment>
<comment type="catalytic activity">
    <reaction evidence="13">
        <text>hydrogencarbonate + NH4(+) + 2 ATP = carbamoyl phosphate + 2 ADP + phosphate + 2 H(+)</text>
        <dbReference type="Rhea" id="RHEA:18029"/>
        <dbReference type="ChEBI" id="CHEBI:15378"/>
        <dbReference type="ChEBI" id="CHEBI:17544"/>
        <dbReference type="ChEBI" id="CHEBI:28938"/>
        <dbReference type="ChEBI" id="CHEBI:30616"/>
        <dbReference type="ChEBI" id="CHEBI:43474"/>
        <dbReference type="ChEBI" id="CHEBI:58228"/>
        <dbReference type="ChEBI" id="CHEBI:456216"/>
        <dbReference type="EC" id="6.3.4.16"/>
    </reaction>
</comment>